<comment type="caution">
    <text evidence="2">The sequence shown here is derived from an EMBL/GenBank/DDBJ whole genome shotgun (WGS) entry which is preliminary data.</text>
</comment>
<protein>
    <submittedName>
        <fullName evidence="2">Uncharacterized protein</fullName>
    </submittedName>
</protein>
<dbReference type="Proteomes" id="UP000003042">
    <property type="component" value="Unassembled WGS sequence"/>
</dbReference>
<evidence type="ECO:0000256" key="1">
    <source>
        <dbReference type="SAM" id="Coils"/>
    </source>
</evidence>
<accession>A0ABC9NQ42</accession>
<evidence type="ECO:0000313" key="2">
    <source>
        <dbReference type="EMBL" id="EDS92388.1"/>
    </source>
</evidence>
<evidence type="ECO:0000313" key="3">
    <source>
        <dbReference type="Proteomes" id="UP000003042"/>
    </source>
</evidence>
<gene>
    <name evidence="2" type="ORF">ESCAB7627_0363</name>
</gene>
<organism evidence="2 3">
    <name type="scientific">Escherichia albertii (strain TW07627)</name>
    <dbReference type="NCBI Taxonomy" id="502347"/>
    <lineage>
        <taxon>Bacteria</taxon>
        <taxon>Pseudomonadati</taxon>
        <taxon>Pseudomonadota</taxon>
        <taxon>Gammaproteobacteria</taxon>
        <taxon>Enterobacterales</taxon>
        <taxon>Enterobacteriaceae</taxon>
        <taxon>Escherichia</taxon>
    </lineage>
</organism>
<feature type="coiled-coil region" evidence="1">
    <location>
        <begin position="85"/>
        <end position="112"/>
    </location>
</feature>
<dbReference type="RefSeq" id="WP_001007650.1">
    <property type="nucleotide sequence ID" value="NZ_CH991859.1"/>
</dbReference>
<name>A0ABC9NQ42_ESCAT</name>
<proteinExistence type="predicted"/>
<sequence length="260" mass="30612">MAIRDENEMIIESRPSALDIHELTLRESFDRAWRESHEVNKGPYIPPEPFEIPRVEIDFSMNEECELDLKLKLQRKYFKDLRDSQKAMNRVYEKLQSKLENEVDEMAILMELQTNTYDYYTRLDRDGWGYDHSEIGKVIADLPEGQRLIRTERAVRAPHKLTLIISDKSQAELEEMARKRLMKVRETEINLVKSTLANLIRDHQKIAKEYKQELAQIGSLIRPLTRLNREQEILKLSSLPPDLMTLLILQNNRDSHELAA</sequence>
<dbReference type="AlphaFoldDB" id="A0ABC9NQ42"/>
<dbReference type="EMBL" id="ABKX01000004">
    <property type="protein sequence ID" value="EDS92388.1"/>
    <property type="molecule type" value="Genomic_DNA"/>
</dbReference>
<keyword evidence="1" id="KW-0175">Coiled coil</keyword>
<reference evidence="2 3" key="1">
    <citation type="submission" date="2008-02" db="EMBL/GenBank/DDBJ databases">
        <title>Annotation of Escherichia albertii TW07627.</title>
        <authorList>
            <person name="Sutton G."/>
            <person name="Whittam T.S."/>
            <person name="Sebastian Y."/>
        </authorList>
    </citation>
    <scope>NUCLEOTIDE SEQUENCE [LARGE SCALE GENOMIC DNA]</scope>
    <source>
        <strain evidence="2 3">TW07627</strain>
    </source>
</reference>